<name>G7Y9W5_CLOSI</name>
<dbReference type="EMBL" id="DF142982">
    <property type="protein sequence ID" value="GAA49749.1"/>
    <property type="molecule type" value="Genomic_DNA"/>
</dbReference>
<accession>G7Y9W5</accession>
<keyword evidence="2" id="KW-1185">Reference proteome</keyword>
<dbReference type="AlphaFoldDB" id="G7Y9W5"/>
<reference key="2">
    <citation type="submission" date="2011-10" db="EMBL/GenBank/DDBJ databases">
        <title>The genome and transcriptome sequence of Clonorchis sinensis provide insights into the carcinogenic liver fluke.</title>
        <authorList>
            <person name="Wang X."/>
            <person name="Huang Y."/>
            <person name="Chen W."/>
            <person name="Liu H."/>
            <person name="Guo L."/>
            <person name="Chen Y."/>
            <person name="Luo F."/>
            <person name="Zhou W."/>
            <person name="Sun J."/>
            <person name="Mao Q."/>
            <person name="Liang P."/>
            <person name="Zhou C."/>
            <person name="Tian Y."/>
            <person name="Men J."/>
            <person name="Lv X."/>
            <person name="Huang L."/>
            <person name="Zhou J."/>
            <person name="Hu Y."/>
            <person name="Li R."/>
            <person name="Zhang F."/>
            <person name="Lei H."/>
            <person name="Li X."/>
            <person name="Hu X."/>
            <person name="Liang C."/>
            <person name="Xu J."/>
            <person name="Wu Z."/>
            <person name="Yu X."/>
        </authorList>
    </citation>
    <scope>NUCLEOTIDE SEQUENCE</scope>
    <source>
        <strain>Henan</strain>
    </source>
</reference>
<protein>
    <submittedName>
        <fullName evidence="1">Uncharacterized protein</fullName>
    </submittedName>
</protein>
<reference evidence="1" key="1">
    <citation type="journal article" date="2011" name="Genome Biol.">
        <title>The draft genome of the carcinogenic human liver fluke Clonorchis sinensis.</title>
        <authorList>
            <person name="Wang X."/>
            <person name="Chen W."/>
            <person name="Huang Y."/>
            <person name="Sun J."/>
            <person name="Men J."/>
            <person name="Liu H."/>
            <person name="Luo F."/>
            <person name="Guo L."/>
            <person name="Lv X."/>
            <person name="Deng C."/>
            <person name="Zhou C."/>
            <person name="Fan Y."/>
            <person name="Li X."/>
            <person name="Huang L."/>
            <person name="Hu Y."/>
            <person name="Liang C."/>
            <person name="Hu X."/>
            <person name="Xu J."/>
            <person name="Yu X."/>
        </authorList>
    </citation>
    <scope>NUCLEOTIDE SEQUENCE [LARGE SCALE GENOMIC DNA]</scope>
    <source>
        <strain evidence="1">Henan</strain>
    </source>
</reference>
<evidence type="ECO:0000313" key="2">
    <source>
        <dbReference type="Proteomes" id="UP000008909"/>
    </source>
</evidence>
<proteinExistence type="predicted"/>
<organism evidence="1 2">
    <name type="scientific">Clonorchis sinensis</name>
    <name type="common">Chinese liver fluke</name>
    <dbReference type="NCBI Taxonomy" id="79923"/>
    <lineage>
        <taxon>Eukaryota</taxon>
        <taxon>Metazoa</taxon>
        <taxon>Spiralia</taxon>
        <taxon>Lophotrochozoa</taxon>
        <taxon>Platyhelminthes</taxon>
        <taxon>Trematoda</taxon>
        <taxon>Digenea</taxon>
        <taxon>Opisthorchiida</taxon>
        <taxon>Opisthorchiata</taxon>
        <taxon>Opisthorchiidae</taxon>
        <taxon>Clonorchis</taxon>
    </lineage>
</organism>
<gene>
    <name evidence="1" type="ORF">CLF_103515</name>
</gene>
<dbReference type="Proteomes" id="UP000008909">
    <property type="component" value="Unassembled WGS sequence"/>
</dbReference>
<evidence type="ECO:0000313" key="1">
    <source>
        <dbReference type="EMBL" id="GAA49749.1"/>
    </source>
</evidence>
<sequence>MLSPHVEINSITLILKENDRLSRRKVIADVVKIGKITTLIIIVRIVICCYSSKKDNFYLPCHSRKARGLGYCQVAQAWTGKVERQRPGSNHGHFRLVTSRSNHLRYRDAFRSTERLCANPRESKRIRVLAQCRDRSPVVYSKMNDNLASKLFTGALHLCELVFMFLGFFQNCPGKLTGYQDSVIKQFEFLSSSFERLWTDNAKMILLVNEELFFPYLLESDNEYSDPFRPRSQISLSFAVCQNTRDPVGVRNASRPPDTVSGLPLSDLRASDIKTSNGVDEVVYGDQTTDQE</sequence>